<dbReference type="GO" id="GO:0006614">
    <property type="term" value="P:SRP-dependent cotranslational protein targeting to membrane"/>
    <property type="evidence" value="ECO:0007669"/>
    <property type="project" value="TreeGrafter"/>
</dbReference>
<keyword evidence="6 7" id="KW-0472">Membrane</keyword>
<evidence type="ECO:0000256" key="7">
    <source>
        <dbReference type="SAM" id="Phobius"/>
    </source>
</evidence>
<dbReference type="SUPFAM" id="SSF46565">
    <property type="entry name" value="Chaperone J-domain"/>
    <property type="match status" value="1"/>
</dbReference>
<evidence type="ECO:0000256" key="1">
    <source>
        <dbReference type="ARBA" id="ARBA00004127"/>
    </source>
</evidence>
<comment type="caution">
    <text evidence="9">The sequence shown here is derived from an EMBL/GenBank/DDBJ whole genome shotgun (WGS) entry which is preliminary data.</text>
</comment>
<dbReference type="GO" id="GO:0031207">
    <property type="term" value="C:Sec62/Sec63 complex"/>
    <property type="evidence" value="ECO:0007669"/>
    <property type="project" value="TreeGrafter"/>
</dbReference>
<keyword evidence="10" id="KW-1185">Reference proteome</keyword>
<dbReference type="SUPFAM" id="SSF158702">
    <property type="entry name" value="Sec63 N-terminal domain-like"/>
    <property type="match status" value="1"/>
</dbReference>
<keyword evidence="5 7" id="KW-1133">Transmembrane helix</keyword>
<evidence type="ECO:0000256" key="3">
    <source>
        <dbReference type="ARBA" id="ARBA00022692"/>
    </source>
</evidence>
<dbReference type="CDD" id="cd06257">
    <property type="entry name" value="DnaJ"/>
    <property type="match status" value="1"/>
</dbReference>
<evidence type="ECO:0000313" key="9">
    <source>
        <dbReference type="EMBL" id="KAF6038128.1"/>
    </source>
</evidence>
<dbReference type="OrthoDB" id="1734229at2759"/>
<sequence length="521" mass="60013">MAGMNFQYDETGSTFYYFLVSFYALALIPFSIWVFRAKEDKDPKDKDKTICHCEACQAKNRRLHASKPKERFIQKILYIVVIVGWVLFAWAAYKVAQIKTDHVEYDPYEVLGIDRGSSDKEIRQQYRDLSKVHHPDKSGGDDTMFLRIAKAYAALTDAESRKNWEEYGNPDGPGAMQFGIALPKWLVEGNTSIWVLMSYVIVFMVILPAVVGTWWYKSIKYSGDKILLPTTQLYYYFINKTPNMVFKRAFMILAASFEFWKRHNNEVVERPTDDEEVRQLMRDVSSTYLNEKNREQPLCFPYSVKARALLLAHMQRLQLPSTHLHSDLLHLLSKCPTLINEMVQICAQLTAMSKAGHATKPRLETLENIMKMCPLLVQGLWENNSPLLMLPHISEQQLKHFVNKKRAIRNLKQFCQLADEDRRSLVKHLEDQEYKNIINTLRSIPAVTMQCDMKVLDDEDNSITANAIVTVMVTLTRESMLSKYGSDPGSLANAADWAAAEGMLSLFILHSEYIECSMHDM</sequence>
<feature type="domain" description="J" evidence="8">
    <location>
        <begin position="106"/>
        <end position="168"/>
    </location>
</feature>
<protein>
    <recommendedName>
        <fullName evidence="8">J domain-containing protein</fullName>
    </recommendedName>
</protein>
<name>A0A7J7KKI3_BUGNE</name>
<dbReference type="SMART" id="SM00973">
    <property type="entry name" value="Sec63"/>
    <property type="match status" value="1"/>
</dbReference>
<dbReference type="Pfam" id="PF00226">
    <property type="entry name" value="DnaJ"/>
    <property type="match status" value="1"/>
</dbReference>
<dbReference type="EMBL" id="VXIV02000466">
    <property type="protein sequence ID" value="KAF6038128.1"/>
    <property type="molecule type" value="Genomic_DNA"/>
</dbReference>
<dbReference type="Gene3D" id="1.10.150.20">
    <property type="entry name" value="5' to 3' exonuclease, C-terminal subdomain"/>
    <property type="match status" value="1"/>
</dbReference>
<feature type="transmembrane region" description="Helical" evidence="7">
    <location>
        <begin position="76"/>
        <end position="93"/>
    </location>
</feature>
<dbReference type="Gene3D" id="1.10.3380.10">
    <property type="entry name" value="Sec63 N-terminal domain-like domain"/>
    <property type="match status" value="1"/>
</dbReference>
<dbReference type="InterPro" id="IPR004179">
    <property type="entry name" value="Sec63-dom"/>
</dbReference>
<dbReference type="Gene3D" id="1.10.287.110">
    <property type="entry name" value="DnaJ domain"/>
    <property type="match status" value="1"/>
</dbReference>
<dbReference type="AlphaFoldDB" id="A0A7J7KKI3"/>
<dbReference type="PANTHER" id="PTHR24075:SF0">
    <property type="entry name" value="TRANSLOCATION PROTEIN SEC63 HOMOLOG"/>
    <property type="match status" value="1"/>
</dbReference>
<organism evidence="9 10">
    <name type="scientific">Bugula neritina</name>
    <name type="common">Brown bryozoan</name>
    <name type="synonym">Sertularia neritina</name>
    <dbReference type="NCBI Taxonomy" id="10212"/>
    <lineage>
        <taxon>Eukaryota</taxon>
        <taxon>Metazoa</taxon>
        <taxon>Spiralia</taxon>
        <taxon>Lophotrochozoa</taxon>
        <taxon>Bryozoa</taxon>
        <taxon>Gymnolaemata</taxon>
        <taxon>Cheilostomatida</taxon>
        <taxon>Flustrina</taxon>
        <taxon>Buguloidea</taxon>
        <taxon>Bugulidae</taxon>
        <taxon>Bugula</taxon>
    </lineage>
</organism>
<dbReference type="PANTHER" id="PTHR24075">
    <property type="entry name" value="SEC63 DOMAIN-CONTAINING"/>
    <property type="match status" value="1"/>
</dbReference>
<dbReference type="PROSITE" id="PS50076">
    <property type="entry name" value="DNAJ_2"/>
    <property type="match status" value="1"/>
</dbReference>
<evidence type="ECO:0000256" key="5">
    <source>
        <dbReference type="ARBA" id="ARBA00022989"/>
    </source>
</evidence>
<dbReference type="GO" id="GO:0006620">
    <property type="term" value="P:post-translational protein targeting to endoplasmic reticulum membrane"/>
    <property type="evidence" value="ECO:0007669"/>
    <property type="project" value="TreeGrafter"/>
</dbReference>
<comment type="subcellular location">
    <subcellularLocation>
        <location evidence="1">Endomembrane system</location>
        <topology evidence="1">Multi-pass membrane protein</topology>
    </subcellularLocation>
</comment>
<evidence type="ECO:0000256" key="6">
    <source>
        <dbReference type="ARBA" id="ARBA00023136"/>
    </source>
</evidence>
<feature type="transmembrane region" description="Helical" evidence="7">
    <location>
        <begin position="193"/>
        <end position="216"/>
    </location>
</feature>
<evidence type="ECO:0000313" key="10">
    <source>
        <dbReference type="Proteomes" id="UP000593567"/>
    </source>
</evidence>
<dbReference type="GO" id="GO:0003723">
    <property type="term" value="F:RNA binding"/>
    <property type="evidence" value="ECO:0007669"/>
    <property type="project" value="TreeGrafter"/>
</dbReference>
<evidence type="ECO:0000256" key="2">
    <source>
        <dbReference type="ARBA" id="ARBA00022448"/>
    </source>
</evidence>
<keyword evidence="3 7" id="KW-0812">Transmembrane</keyword>
<dbReference type="Proteomes" id="UP000593567">
    <property type="component" value="Unassembled WGS sequence"/>
</dbReference>
<reference evidence="9" key="1">
    <citation type="submission" date="2020-06" db="EMBL/GenBank/DDBJ databases">
        <title>Draft genome of Bugula neritina, a colonial animal packing powerful symbionts and potential medicines.</title>
        <authorList>
            <person name="Rayko M."/>
        </authorList>
    </citation>
    <scope>NUCLEOTIDE SEQUENCE [LARGE SCALE GENOMIC DNA]</scope>
    <source>
        <strain evidence="9">Kwan_BN1</strain>
    </source>
</reference>
<dbReference type="InterPro" id="IPR036869">
    <property type="entry name" value="J_dom_sf"/>
</dbReference>
<dbReference type="Pfam" id="PF02889">
    <property type="entry name" value="Sec63"/>
    <property type="match status" value="1"/>
</dbReference>
<gene>
    <name evidence="9" type="ORF">EB796_003559</name>
</gene>
<proteinExistence type="predicted"/>
<feature type="transmembrane region" description="Helical" evidence="7">
    <location>
        <begin position="15"/>
        <end position="35"/>
    </location>
</feature>
<dbReference type="SMART" id="SM00271">
    <property type="entry name" value="DnaJ"/>
    <property type="match status" value="1"/>
</dbReference>
<keyword evidence="2" id="KW-0813">Transport</keyword>
<evidence type="ECO:0000256" key="4">
    <source>
        <dbReference type="ARBA" id="ARBA00022927"/>
    </source>
</evidence>
<evidence type="ECO:0000259" key="8">
    <source>
        <dbReference type="PROSITE" id="PS50076"/>
    </source>
</evidence>
<dbReference type="FunFam" id="1.10.287.110:FF:000063">
    <property type="entry name" value="Translocation protein SEC63"/>
    <property type="match status" value="1"/>
</dbReference>
<accession>A0A7J7KKI3</accession>
<dbReference type="InterPro" id="IPR001623">
    <property type="entry name" value="DnaJ_domain"/>
</dbReference>
<keyword evidence="4" id="KW-0653">Protein transport</keyword>
<dbReference type="GO" id="GO:0008320">
    <property type="term" value="F:protein transmembrane transporter activity"/>
    <property type="evidence" value="ECO:0007669"/>
    <property type="project" value="TreeGrafter"/>
</dbReference>
<dbReference type="PRINTS" id="PR00625">
    <property type="entry name" value="JDOMAIN"/>
</dbReference>